<reference evidence="3 4" key="1">
    <citation type="submission" date="2019-01" db="EMBL/GenBank/DDBJ databases">
        <title>Nuclear Genome Assembly of the Microalgal Biofuel strain Nannochloropsis salina CCMP1776.</title>
        <authorList>
            <person name="Hovde B."/>
        </authorList>
    </citation>
    <scope>NUCLEOTIDE SEQUENCE [LARGE SCALE GENOMIC DNA]</scope>
    <source>
        <strain evidence="3 4">CCMP1776</strain>
    </source>
</reference>
<dbReference type="Pfam" id="PF13419">
    <property type="entry name" value="HAD_2"/>
    <property type="match status" value="1"/>
</dbReference>
<dbReference type="PANTHER" id="PTHR47858:SF2">
    <property type="entry name" value="HALOACID DEHALOGENASE-LIKE HYDROLASE (HAD) SUPERFAMILY PROTEIN"/>
    <property type="match status" value="1"/>
</dbReference>
<sequence>MPRLNPSLKTSSVVRKPPLCGRTHSFMTAEALNDIFAPDEKENVMLLRSMWTASCIFRLAPFPSLSQVSLALHFAPEEAVRRVFDWTDDAEEAHRIAQSFDEVAIEVFERETDGGSLTALPGSIELLADLAEGEIPSSVLSNLPLEVIEKVLERIGIKDLVECIETYDDRLKTEAQLLLNACLEMERPPRHACFFDFSARGIDTAHDNDMRCVALDGLYYQELEINQCDAKLNQLTDWTLPRFRQLLERYPFDEQFLTITSRAASRAPVKRKTAVEFRYEKGKDGKLSPTSAYLATEQKRVEQRERRLRRGRGPPEEGASKFLSRGGTGGGREGAEEEEG</sequence>
<feature type="region of interest" description="Disordered" evidence="1">
    <location>
        <begin position="283"/>
        <end position="340"/>
    </location>
</feature>
<evidence type="ECO:0000259" key="2">
    <source>
        <dbReference type="PROSITE" id="PS50181"/>
    </source>
</evidence>
<dbReference type="InterPro" id="IPR001810">
    <property type="entry name" value="F-box_dom"/>
</dbReference>
<feature type="domain" description="F-box" evidence="2">
    <location>
        <begin position="137"/>
        <end position="162"/>
    </location>
</feature>
<dbReference type="InterPro" id="IPR041492">
    <property type="entry name" value="HAD_2"/>
</dbReference>
<keyword evidence="4" id="KW-1185">Reference proteome</keyword>
<evidence type="ECO:0000256" key="1">
    <source>
        <dbReference type="SAM" id="MobiDB-lite"/>
    </source>
</evidence>
<organism evidence="3 4">
    <name type="scientific">Nannochloropsis salina CCMP1776</name>
    <dbReference type="NCBI Taxonomy" id="1027361"/>
    <lineage>
        <taxon>Eukaryota</taxon>
        <taxon>Sar</taxon>
        <taxon>Stramenopiles</taxon>
        <taxon>Ochrophyta</taxon>
        <taxon>Eustigmatophyceae</taxon>
        <taxon>Eustigmatales</taxon>
        <taxon>Monodopsidaceae</taxon>
        <taxon>Microchloropsis</taxon>
        <taxon>Microchloropsis salina</taxon>
    </lineage>
</organism>
<gene>
    <name evidence="3" type="ORF">NSK_007986</name>
</gene>
<dbReference type="OrthoDB" id="10651624at2759"/>
<dbReference type="PANTHER" id="PTHR47858">
    <property type="entry name" value="HALOACID DEHALOGENASE-LIKE HYDROLASE (HAD) SUPERFAMILY PROTEIN"/>
    <property type="match status" value="1"/>
</dbReference>
<name>A0A4D9CVW5_9STRA</name>
<evidence type="ECO:0000313" key="4">
    <source>
        <dbReference type="Proteomes" id="UP000355283"/>
    </source>
</evidence>
<dbReference type="PROSITE" id="PS50181">
    <property type="entry name" value="FBOX"/>
    <property type="match status" value="1"/>
</dbReference>
<dbReference type="SUPFAM" id="SSF56784">
    <property type="entry name" value="HAD-like"/>
    <property type="match status" value="1"/>
</dbReference>
<protein>
    <recommendedName>
        <fullName evidence="2">F-box domain-containing protein</fullName>
    </recommendedName>
</protein>
<accession>A0A4D9CVW5</accession>
<evidence type="ECO:0000313" key="3">
    <source>
        <dbReference type="EMBL" id="TFJ80809.1"/>
    </source>
</evidence>
<dbReference type="Proteomes" id="UP000355283">
    <property type="component" value="Unassembled WGS sequence"/>
</dbReference>
<dbReference type="AlphaFoldDB" id="A0A4D9CVW5"/>
<dbReference type="InterPro" id="IPR023214">
    <property type="entry name" value="HAD_sf"/>
</dbReference>
<dbReference type="Gene3D" id="3.40.50.1000">
    <property type="entry name" value="HAD superfamily/HAD-like"/>
    <property type="match status" value="1"/>
</dbReference>
<dbReference type="InterPro" id="IPR036412">
    <property type="entry name" value="HAD-like_sf"/>
</dbReference>
<dbReference type="EMBL" id="SDOX01000158">
    <property type="protein sequence ID" value="TFJ80809.1"/>
    <property type="molecule type" value="Genomic_DNA"/>
</dbReference>
<comment type="caution">
    <text evidence="3">The sequence shown here is derived from an EMBL/GenBank/DDBJ whole genome shotgun (WGS) entry which is preliminary data.</text>
</comment>
<proteinExistence type="predicted"/>